<evidence type="ECO:0000313" key="13">
    <source>
        <dbReference type="EMBL" id="KAL1411532.1"/>
    </source>
</evidence>
<dbReference type="SMART" id="SM00484">
    <property type="entry name" value="XPGI"/>
    <property type="match status" value="1"/>
</dbReference>
<dbReference type="InterPro" id="IPR006086">
    <property type="entry name" value="XPG-I_dom"/>
</dbReference>
<dbReference type="RefSeq" id="XP_069211476.1">
    <property type="nucleotide sequence ID" value="XM_069351090.1"/>
</dbReference>
<comment type="cofactor">
    <cofactor evidence="1">
        <name>Mg(2+)</name>
        <dbReference type="ChEBI" id="CHEBI:18420"/>
    </cofactor>
</comment>
<gene>
    <name evidence="13" type="primary">RAD2</name>
    <name evidence="13" type="ORF">Q8F55_002493</name>
</gene>
<protein>
    <submittedName>
        <fullName evidence="13">DNA repair protein rad2</fullName>
    </submittedName>
</protein>
<feature type="domain" description="XPG N-terminal" evidence="12">
    <location>
        <begin position="1"/>
        <end position="90"/>
    </location>
</feature>
<evidence type="ECO:0000256" key="10">
    <source>
        <dbReference type="SAM" id="MobiDB-lite"/>
    </source>
</evidence>
<feature type="compositionally biased region" description="Polar residues" evidence="10">
    <location>
        <begin position="486"/>
        <end position="499"/>
    </location>
</feature>
<dbReference type="InterPro" id="IPR006084">
    <property type="entry name" value="XPG/Rad2"/>
</dbReference>
<accession>A0ABR3QAG8</accession>
<evidence type="ECO:0000313" key="14">
    <source>
        <dbReference type="Proteomes" id="UP001565368"/>
    </source>
</evidence>
<dbReference type="PANTHER" id="PTHR16171:SF7">
    <property type="entry name" value="DNA REPAIR PROTEIN RAD2"/>
    <property type="match status" value="1"/>
</dbReference>
<dbReference type="GeneID" id="95983536"/>
<dbReference type="SUPFAM" id="SSF47807">
    <property type="entry name" value="5' to 3' exonuclease, C-terminal subdomain"/>
    <property type="match status" value="1"/>
</dbReference>
<dbReference type="PRINTS" id="PR00853">
    <property type="entry name" value="XPGRADSUPER"/>
</dbReference>
<dbReference type="PROSITE" id="PS00841">
    <property type="entry name" value="XPG_1"/>
    <property type="match status" value="1"/>
</dbReference>
<dbReference type="SUPFAM" id="SSF88723">
    <property type="entry name" value="PIN domain-like"/>
    <property type="match status" value="1"/>
</dbReference>
<keyword evidence="4" id="KW-0479">Metal-binding</keyword>
<feature type="compositionally biased region" description="Low complexity" evidence="10">
    <location>
        <begin position="459"/>
        <end position="471"/>
    </location>
</feature>
<evidence type="ECO:0000259" key="11">
    <source>
        <dbReference type="SMART" id="SM00484"/>
    </source>
</evidence>
<keyword evidence="8" id="KW-0234">DNA repair</keyword>
<evidence type="ECO:0000256" key="4">
    <source>
        <dbReference type="ARBA" id="ARBA00022723"/>
    </source>
</evidence>
<evidence type="ECO:0000256" key="1">
    <source>
        <dbReference type="ARBA" id="ARBA00001946"/>
    </source>
</evidence>
<feature type="region of interest" description="Disordered" evidence="10">
    <location>
        <begin position="338"/>
        <end position="366"/>
    </location>
</feature>
<dbReference type="Gene3D" id="1.10.150.20">
    <property type="entry name" value="5' to 3' exonuclease, C-terminal subdomain"/>
    <property type="match status" value="1"/>
</dbReference>
<dbReference type="InterPro" id="IPR006085">
    <property type="entry name" value="XPG_DNA_repair_N"/>
</dbReference>
<feature type="region of interest" description="Disordered" evidence="10">
    <location>
        <begin position="1085"/>
        <end position="1176"/>
    </location>
</feature>
<dbReference type="InterPro" id="IPR029060">
    <property type="entry name" value="PIN-like_dom_sf"/>
</dbReference>
<dbReference type="Gene3D" id="3.40.50.1010">
    <property type="entry name" value="5'-nuclease"/>
    <property type="match status" value="2"/>
</dbReference>
<dbReference type="Proteomes" id="UP001565368">
    <property type="component" value="Unassembled WGS sequence"/>
</dbReference>
<dbReference type="CDD" id="cd09868">
    <property type="entry name" value="PIN_XPG_RAD2"/>
    <property type="match status" value="2"/>
</dbReference>
<dbReference type="PROSITE" id="PS00842">
    <property type="entry name" value="XPG_2"/>
    <property type="match status" value="1"/>
</dbReference>
<keyword evidence="5" id="KW-0227">DNA damage</keyword>
<sequence>MGVKGLWSLLNPVARPVQIESLEGKRLAIDSSIWLYQDGRVLVNAHILGFLRRINKLLFHGIKPVFVFDGGAPVLKRSTIAERKRKKAGAAVNHTKMAEKLLQAQLRREALRVTHEAEQARASRIAARSTWDDDGGEEMPENVTYLDELERPSSSRPKKAVAKTPAGGEATAEERRKKFKKHDRYYLPDADMPQFSTDDRPDARLATEAELQQFIDELNPEDIDVESAEFRALPTEVQYEIIGDLRLRSRQQSHQRLQDMLRGAPTPLDFSKAQIRGVAQRNALTQQLLTVTDMVGKAHLTIPVRVAAERNREYVLVKRGEQDGGGWALGIREGTKEKPIVLEPESNGLKDEVSDEESGSEDEYSDIEERQEILQAIVHRYAPGPTKKPEDDVVKSFGKARPAGAQPLFDLGDEEDIVPTANDEALALALQQEELGSDEDEPDADLARALALSRREAAQAKPAPAAPVADAADSDEDDFEEVSLVPSGNTTPIAGSSAHTPVPIEDSDEDDDLVEVTGEQIPAPAPPPKNDPQKLDALVTESIRASTPDSTSAGSGQGQPALVVDDDSEEDEFEEVGTGVASAVAPTPAVRPHRPALSQASSRPKPPLKTDVRRDSIPIVPSKLSRTVIPETVSSSPSPPPAEEIDEVTRPAHSPSPDLRRGRGAPSPSPPRSYPPSQAADDEGGSDWNDEPTQLNEAAPTRRQDDEDDDDEPIPWSRSPSPVRRIKHVDSSLGTLADTSMQSMQSAGSEPEGEDDDEMHPEDMVVEEDDYARFLASIQNRDLNDVREELDDEIRILNMQTKAAMRDSDEITQAMIVQIQTLLRHFGIPYITAPMEAEAQCAKLAEIGLVDGIITDDSDVFLFGGTQCFKNIFNDAKFAECFLATDVERELSLTRERLISLAYLLGSDYTLGLPGVGPVLALELLVNFPGPNGLQKFKEWWLKVQVGTDLPVEADTKWKRSFKKRFANSIQLSADWPNMHVREAYLYPTADESDEPFHWGFPRLAALRSFLHEELSWSISKVDDELTPIVQRIAKRGRGGVAKQGTLLPFFDHGAGTGTSFAPRRRTTANVSKRLLSVIKEFREAEARTQGQQPEGWGEMLAGVDEEDPAGRGTGKRKSGEGKAAAKRKSVADGAEDGDEPQAQKKGRKGAAAAAATTTSEAESSSASEKRPRRRK</sequence>
<keyword evidence="6" id="KW-0378">Hydrolase</keyword>
<dbReference type="Pfam" id="PF00867">
    <property type="entry name" value="XPG_I"/>
    <property type="match status" value="1"/>
</dbReference>
<dbReference type="Pfam" id="PF00752">
    <property type="entry name" value="XPG_N"/>
    <property type="match status" value="1"/>
</dbReference>
<dbReference type="CDD" id="cd09904">
    <property type="entry name" value="H3TH_XPG"/>
    <property type="match status" value="1"/>
</dbReference>
<comment type="caution">
    <text evidence="13">The sequence shown here is derived from an EMBL/GenBank/DDBJ whole genome shotgun (WGS) entry which is preliminary data.</text>
</comment>
<dbReference type="InterPro" id="IPR008918">
    <property type="entry name" value="HhH2"/>
</dbReference>
<organism evidence="13 14">
    <name type="scientific">Vanrija albida</name>
    <dbReference type="NCBI Taxonomy" id="181172"/>
    <lineage>
        <taxon>Eukaryota</taxon>
        <taxon>Fungi</taxon>
        <taxon>Dikarya</taxon>
        <taxon>Basidiomycota</taxon>
        <taxon>Agaricomycotina</taxon>
        <taxon>Tremellomycetes</taxon>
        <taxon>Trichosporonales</taxon>
        <taxon>Trichosporonaceae</taxon>
        <taxon>Vanrija</taxon>
    </lineage>
</organism>
<evidence type="ECO:0000256" key="3">
    <source>
        <dbReference type="ARBA" id="ARBA00022722"/>
    </source>
</evidence>
<feature type="compositionally biased region" description="Acidic residues" evidence="10">
    <location>
        <begin position="505"/>
        <end position="514"/>
    </location>
</feature>
<keyword evidence="9" id="KW-0539">Nucleus</keyword>
<feature type="compositionally biased region" description="Acidic residues" evidence="10">
    <location>
        <begin position="564"/>
        <end position="575"/>
    </location>
</feature>
<dbReference type="InterPro" id="IPR036279">
    <property type="entry name" value="5-3_exonuclease_C_sf"/>
</dbReference>
<comment type="subcellular location">
    <subcellularLocation>
        <location evidence="2">Nucleus</location>
    </subcellularLocation>
</comment>
<evidence type="ECO:0000256" key="2">
    <source>
        <dbReference type="ARBA" id="ARBA00004123"/>
    </source>
</evidence>
<feature type="compositionally biased region" description="Acidic residues" evidence="10">
    <location>
        <begin position="353"/>
        <end position="366"/>
    </location>
</feature>
<feature type="domain" description="XPG-I" evidence="11">
    <location>
        <begin position="824"/>
        <end position="893"/>
    </location>
</feature>
<evidence type="ECO:0000256" key="5">
    <source>
        <dbReference type="ARBA" id="ARBA00022763"/>
    </source>
</evidence>
<dbReference type="SMART" id="SM00485">
    <property type="entry name" value="XPGN"/>
    <property type="match status" value="1"/>
</dbReference>
<evidence type="ECO:0000256" key="6">
    <source>
        <dbReference type="ARBA" id="ARBA00022801"/>
    </source>
</evidence>
<feature type="compositionally biased region" description="Low complexity" evidence="10">
    <location>
        <begin position="1151"/>
        <end position="1167"/>
    </location>
</feature>
<evidence type="ECO:0000256" key="8">
    <source>
        <dbReference type="ARBA" id="ARBA00023204"/>
    </source>
</evidence>
<dbReference type="PANTHER" id="PTHR16171">
    <property type="entry name" value="DNA REPAIR PROTEIN COMPLEMENTING XP-G CELLS-RELATED"/>
    <property type="match status" value="1"/>
</dbReference>
<dbReference type="InterPro" id="IPR019974">
    <property type="entry name" value="XPG_CS"/>
</dbReference>
<keyword evidence="7" id="KW-0460">Magnesium</keyword>
<dbReference type="EMBL" id="JBBXJM010000002">
    <property type="protein sequence ID" value="KAL1411532.1"/>
    <property type="molecule type" value="Genomic_DNA"/>
</dbReference>
<feature type="region of interest" description="Disordered" evidence="10">
    <location>
        <begin position="146"/>
        <end position="180"/>
    </location>
</feature>
<feature type="compositionally biased region" description="Acidic residues" evidence="10">
    <location>
        <begin position="680"/>
        <end position="690"/>
    </location>
</feature>
<evidence type="ECO:0000256" key="9">
    <source>
        <dbReference type="ARBA" id="ARBA00023242"/>
    </source>
</evidence>
<feature type="compositionally biased region" description="Polar residues" evidence="10">
    <location>
        <begin position="732"/>
        <end position="748"/>
    </location>
</feature>
<feature type="compositionally biased region" description="Acidic residues" evidence="10">
    <location>
        <begin position="472"/>
        <end position="481"/>
    </location>
</feature>
<dbReference type="SMART" id="SM00279">
    <property type="entry name" value="HhH2"/>
    <property type="match status" value="1"/>
</dbReference>
<evidence type="ECO:0000256" key="7">
    <source>
        <dbReference type="ARBA" id="ARBA00022842"/>
    </source>
</evidence>
<evidence type="ECO:0000259" key="12">
    <source>
        <dbReference type="SMART" id="SM00485"/>
    </source>
</evidence>
<feature type="compositionally biased region" description="Polar residues" evidence="10">
    <location>
        <begin position="543"/>
        <end position="554"/>
    </location>
</feature>
<feature type="region of interest" description="Disordered" evidence="10">
    <location>
        <begin position="455"/>
        <end position="759"/>
    </location>
</feature>
<keyword evidence="14" id="KW-1185">Reference proteome</keyword>
<keyword evidence="3" id="KW-0540">Nuclease</keyword>
<name>A0ABR3QAG8_9TREE</name>
<reference evidence="13 14" key="1">
    <citation type="submission" date="2023-08" db="EMBL/GenBank/DDBJ databases">
        <title>Annotated Genome Sequence of Vanrija albida AlHP1.</title>
        <authorList>
            <person name="Herzog R."/>
        </authorList>
    </citation>
    <scope>NUCLEOTIDE SEQUENCE [LARGE SCALE GENOMIC DNA]</scope>
    <source>
        <strain evidence="13 14">AlHP1</strain>
    </source>
</reference>
<proteinExistence type="predicted"/>